<proteinExistence type="predicted"/>
<dbReference type="OrthoDB" id="8194225at2759"/>
<dbReference type="RefSeq" id="XP_052132423.1">
    <property type="nucleotide sequence ID" value="XM_052276463.1"/>
</dbReference>
<sequence>MIGKKELIRIMSTLAAASNAFAFLSTPHTPHTDCEVLPLAFGITSTLSVKPAGTGRETLGETCLTTPLGRFLRVFSPLCHNALTAQRCLYFHSCVSASYLTACSIKDPKINECVVRKGRAAIPFIINGDPKYRVPNMNPMVIPELALWQGTSAVGLKLAWKNAEIHGLKDADFLDCE</sequence>
<dbReference type="Gene3D" id="3.15.10.30">
    <property type="entry name" value="Haemolymph juvenile hormone binding protein"/>
    <property type="match status" value="1"/>
</dbReference>
<dbReference type="InterPro" id="IPR038606">
    <property type="entry name" value="To_sf"/>
</dbReference>
<dbReference type="InterPro" id="IPR010562">
    <property type="entry name" value="Haemolymph_juvenile_hormone-bd"/>
</dbReference>
<dbReference type="Pfam" id="PF06585">
    <property type="entry name" value="JHBP"/>
    <property type="match status" value="1"/>
</dbReference>
<dbReference type="GeneID" id="127752020"/>
<dbReference type="AlphaFoldDB" id="A0A9C6XB95"/>
<reference evidence="2" key="1">
    <citation type="submission" date="2025-08" db="UniProtKB">
        <authorList>
            <consortium name="RefSeq"/>
        </authorList>
    </citation>
    <scope>IDENTIFICATION</scope>
    <source>
        <tissue evidence="2">Whole organism</tissue>
    </source>
</reference>
<evidence type="ECO:0000313" key="2">
    <source>
        <dbReference type="RefSeq" id="XP_052132423.1"/>
    </source>
</evidence>
<organism evidence="1 2">
    <name type="scientific">Frankliniella occidentalis</name>
    <name type="common">Western flower thrips</name>
    <name type="synonym">Euthrips occidentalis</name>
    <dbReference type="NCBI Taxonomy" id="133901"/>
    <lineage>
        <taxon>Eukaryota</taxon>
        <taxon>Metazoa</taxon>
        <taxon>Ecdysozoa</taxon>
        <taxon>Arthropoda</taxon>
        <taxon>Hexapoda</taxon>
        <taxon>Insecta</taxon>
        <taxon>Pterygota</taxon>
        <taxon>Neoptera</taxon>
        <taxon>Paraneoptera</taxon>
        <taxon>Thysanoptera</taxon>
        <taxon>Terebrantia</taxon>
        <taxon>Thripoidea</taxon>
        <taxon>Thripidae</taxon>
        <taxon>Frankliniella</taxon>
    </lineage>
</organism>
<accession>A0A9C6XB95</accession>
<dbReference type="PANTHER" id="PTHR11008:SF32">
    <property type="entry name" value="CIRCADIAN CLOCK-CONTROLLED PROTEIN DAYWAKE-RELATED"/>
    <property type="match status" value="1"/>
</dbReference>
<keyword evidence="1" id="KW-1185">Reference proteome</keyword>
<dbReference type="Proteomes" id="UP000504606">
    <property type="component" value="Unplaced"/>
</dbReference>
<dbReference type="PANTHER" id="PTHR11008">
    <property type="entry name" value="PROTEIN TAKEOUT-LIKE PROTEIN"/>
    <property type="match status" value="1"/>
</dbReference>
<dbReference type="GO" id="GO:0005615">
    <property type="term" value="C:extracellular space"/>
    <property type="evidence" value="ECO:0007669"/>
    <property type="project" value="TreeGrafter"/>
</dbReference>
<evidence type="ECO:0000313" key="1">
    <source>
        <dbReference type="Proteomes" id="UP000504606"/>
    </source>
</evidence>
<name>A0A9C6XB95_FRAOC</name>
<dbReference type="KEGG" id="foc:127752020"/>
<protein>
    <submittedName>
        <fullName evidence="2">Uncharacterized protein LOC127752020</fullName>
    </submittedName>
</protein>
<gene>
    <name evidence="2" type="primary">LOC127752020</name>
</gene>